<gene>
    <name evidence="8" type="ORF">DL764_002494</name>
</gene>
<comment type="similarity">
    <text evidence="1">Belongs to the ATP-dependent AMP-binding enzyme family.</text>
</comment>
<keyword evidence="3" id="KW-0547">Nucleotide-binding</keyword>
<dbReference type="Gene3D" id="3.40.50.12780">
    <property type="entry name" value="N-terminal domain of ligase-like"/>
    <property type="match status" value="1"/>
</dbReference>
<evidence type="ECO:0000256" key="1">
    <source>
        <dbReference type="ARBA" id="ARBA00006432"/>
    </source>
</evidence>
<dbReference type="GO" id="GO:0004467">
    <property type="term" value="F:long-chain fatty acid-CoA ligase activity"/>
    <property type="evidence" value="ECO:0007669"/>
    <property type="project" value="UniProtKB-EC"/>
</dbReference>
<protein>
    <recommendedName>
        <fullName evidence="7">AMP-dependent synthetase/ligase domain-containing protein</fullName>
    </recommendedName>
</protein>
<keyword evidence="4" id="KW-0067">ATP-binding</keyword>
<dbReference type="InterPro" id="IPR000873">
    <property type="entry name" value="AMP-dep_synth/lig_dom"/>
</dbReference>
<dbReference type="GO" id="GO:0005886">
    <property type="term" value="C:plasma membrane"/>
    <property type="evidence" value="ECO:0007669"/>
    <property type="project" value="TreeGrafter"/>
</dbReference>
<dbReference type="EMBL" id="QJNU01000096">
    <property type="protein sequence ID" value="RYP07487.1"/>
    <property type="molecule type" value="Genomic_DNA"/>
</dbReference>
<dbReference type="PANTHER" id="PTHR43272">
    <property type="entry name" value="LONG-CHAIN-FATTY-ACID--COA LIGASE"/>
    <property type="match status" value="1"/>
</dbReference>
<keyword evidence="2" id="KW-0436">Ligase</keyword>
<evidence type="ECO:0000256" key="4">
    <source>
        <dbReference type="ARBA" id="ARBA00022840"/>
    </source>
</evidence>
<name>A0A4Q4TNL8_9PEZI</name>
<dbReference type="Pfam" id="PF00501">
    <property type="entry name" value="AMP-binding"/>
    <property type="match status" value="1"/>
</dbReference>
<dbReference type="GO" id="GO:0005524">
    <property type="term" value="F:ATP binding"/>
    <property type="evidence" value="ECO:0007669"/>
    <property type="project" value="UniProtKB-KW"/>
</dbReference>
<proteinExistence type="inferred from homology"/>
<evidence type="ECO:0000259" key="7">
    <source>
        <dbReference type="Pfam" id="PF00501"/>
    </source>
</evidence>
<comment type="caution">
    <text evidence="8">The sequence shown here is derived from an EMBL/GenBank/DDBJ whole genome shotgun (WGS) entry which is preliminary data.</text>
</comment>
<dbReference type="AlphaFoldDB" id="A0A4Q4TNL8"/>
<evidence type="ECO:0000256" key="3">
    <source>
        <dbReference type="ARBA" id="ARBA00022741"/>
    </source>
</evidence>
<feature type="compositionally biased region" description="Basic and acidic residues" evidence="6">
    <location>
        <begin position="1"/>
        <end position="10"/>
    </location>
</feature>
<reference evidence="8 9" key="1">
    <citation type="submission" date="2018-06" db="EMBL/GenBank/DDBJ databases">
        <title>Complete Genomes of Monosporascus.</title>
        <authorList>
            <person name="Robinson A.J."/>
            <person name="Natvig D.O."/>
        </authorList>
    </citation>
    <scope>NUCLEOTIDE SEQUENCE [LARGE SCALE GENOMIC DNA]</scope>
    <source>
        <strain evidence="8 9">CBS 110550</strain>
    </source>
</reference>
<sequence>MTTEWRESKLRHLNLQPKTSAKPPFSVEVPGAKPVEGETIPRRHPLAKNGLITTPSDDITTAYELMRVTVAKYGNAKAIGSRRLVRTHHETKKVKKIVDGVEQQVDKSWTFFELSPYDYISYNEYEKLVLSLGSGFRKLGMVKGDRIHIFAATSSHWLATFHAASSQSMPIVTAYDTLGEAGLRYSMVATGAKAIFLDPHLLPTLSNVLKDATEIRYVIWNNQNQVKEEHINNLKSTYPHITVLSFKELETLGRDNPSDPVPPTPEDLCCIMYTSGSTGTPKGVPLKHKNLVAAVTGVSVIIQPFIGPGDGLLTYLPLAHILELVFENAALYWGATLGYGNPKTLSDSSVRNCAGDIREFKPSVLVGVPAVWESVKKGITAKVAAGSPVVQNMFWGGLSLKSRLLSSGLPGAGVLDAVVFKKIKEATGGRLKLCMNGGGPVSKETQQFISMAIAPMIIGYGLTETSAMGSLMPPVQWSTESIGPMPGSVEVKLVDYPDAGYHAANKPNPQGEIWIRGGSVMEGYYQNEKETAEAMTPDGWFRTGDIGEFLPNGHLKIIDRKKNLVKTLNGEYIALEKLESIYRSVRFVGNICVYADQSKAKPIAIIVPLEPALKSLAESNGISGAGVEELIHDKKLQGIVLTQLQNAGRAGGLSGIEIIEGVVLCDEEWTPENGLVTAAQKLNRKGIVNKYEKEVKEAYGSAS</sequence>
<dbReference type="PANTHER" id="PTHR43272:SF83">
    <property type="entry name" value="ACYL-COA SYNTHETASE LONG-CHAIN, ISOFORM J"/>
    <property type="match status" value="1"/>
</dbReference>
<dbReference type="GO" id="GO:0035336">
    <property type="term" value="P:long-chain fatty-acyl-CoA metabolic process"/>
    <property type="evidence" value="ECO:0007669"/>
    <property type="project" value="TreeGrafter"/>
</dbReference>
<dbReference type="Proteomes" id="UP000293360">
    <property type="component" value="Unassembled WGS sequence"/>
</dbReference>
<evidence type="ECO:0000313" key="9">
    <source>
        <dbReference type="Proteomes" id="UP000293360"/>
    </source>
</evidence>
<feature type="domain" description="AMP-dependent synthetase/ligase" evidence="7">
    <location>
        <begin position="110"/>
        <end position="525"/>
    </location>
</feature>
<comment type="catalytic activity">
    <reaction evidence="5">
        <text>a long-chain fatty acid + ATP + CoA = a long-chain fatty acyl-CoA + AMP + diphosphate</text>
        <dbReference type="Rhea" id="RHEA:15421"/>
        <dbReference type="ChEBI" id="CHEBI:30616"/>
        <dbReference type="ChEBI" id="CHEBI:33019"/>
        <dbReference type="ChEBI" id="CHEBI:57287"/>
        <dbReference type="ChEBI" id="CHEBI:57560"/>
        <dbReference type="ChEBI" id="CHEBI:83139"/>
        <dbReference type="ChEBI" id="CHEBI:456215"/>
        <dbReference type="EC" id="6.2.1.3"/>
    </reaction>
</comment>
<evidence type="ECO:0000256" key="2">
    <source>
        <dbReference type="ARBA" id="ARBA00022598"/>
    </source>
</evidence>
<dbReference type="STRING" id="155417.A0A4Q4TNL8"/>
<keyword evidence="9" id="KW-1185">Reference proteome</keyword>
<feature type="region of interest" description="Disordered" evidence="6">
    <location>
        <begin position="1"/>
        <end position="24"/>
    </location>
</feature>
<evidence type="ECO:0000313" key="8">
    <source>
        <dbReference type="EMBL" id="RYP07487.1"/>
    </source>
</evidence>
<evidence type="ECO:0000256" key="6">
    <source>
        <dbReference type="SAM" id="MobiDB-lite"/>
    </source>
</evidence>
<dbReference type="InterPro" id="IPR042099">
    <property type="entry name" value="ANL_N_sf"/>
</dbReference>
<dbReference type="GO" id="GO:0005811">
    <property type="term" value="C:lipid droplet"/>
    <property type="evidence" value="ECO:0007669"/>
    <property type="project" value="TreeGrafter"/>
</dbReference>
<accession>A0A4Q4TNL8</accession>
<dbReference type="OrthoDB" id="1700726at2759"/>
<dbReference type="InterPro" id="IPR020845">
    <property type="entry name" value="AMP-binding_CS"/>
</dbReference>
<dbReference type="PROSITE" id="PS00455">
    <property type="entry name" value="AMP_BINDING"/>
    <property type="match status" value="1"/>
</dbReference>
<organism evidence="8 9">
    <name type="scientific">Monosporascus ibericus</name>
    <dbReference type="NCBI Taxonomy" id="155417"/>
    <lineage>
        <taxon>Eukaryota</taxon>
        <taxon>Fungi</taxon>
        <taxon>Dikarya</taxon>
        <taxon>Ascomycota</taxon>
        <taxon>Pezizomycotina</taxon>
        <taxon>Sordariomycetes</taxon>
        <taxon>Xylariomycetidae</taxon>
        <taxon>Xylariales</taxon>
        <taxon>Xylariales incertae sedis</taxon>
        <taxon>Monosporascus</taxon>
    </lineage>
</organism>
<dbReference type="GO" id="GO:0005783">
    <property type="term" value="C:endoplasmic reticulum"/>
    <property type="evidence" value="ECO:0007669"/>
    <property type="project" value="TreeGrafter"/>
</dbReference>
<dbReference type="SUPFAM" id="SSF56801">
    <property type="entry name" value="Acetyl-CoA synthetase-like"/>
    <property type="match status" value="1"/>
</dbReference>
<evidence type="ECO:0000256" key="5">
    <source>
        <dbReference type="ARBA" id="ARBA00036813"/>
    </source>
</evidence>